<dbReference type="InterPro" id="IPR013098">
    <property type="entry name" value="Ig_I-set"/>
</dbReference>
<keyword evidence="2" id="KW-0732">Signal</keyword>
<evidence type="ECO:0000313" key="5">
    <source>
        <dbReference type="Proteomes" id="UP001153620"/>
    </source>
</evidence>
<dbReference type="InterPro" id="IPR037448">
    <property type="entry name" value="Zig-8"/>
</dbReference>
<dbReference type="SUPFAM" id="SSF48726">
    <property type="entry name" value="Immunoglobulin"/>
    <property type="match status" value="2"/>
</dbReference>
<dbReference type="GO" id="GO:0050808">
    <property type="term" value="P:synapse organization"/>
    <property type="evidence" value="ECO:0007669"/>
    <property type="project" value="TreeGrafter"/>
</dbReference>
<dbReference type="OrthoDB" id="190835at2759"/>
<keyword evidence="5" id="KW-1185">Reference proteome</keyword>
<dbReference type="Pfam" id="PF13927">
    <property type="entry name" value="Ig_3"/>
    <property type="match status" value="1"/>
</dbReference>
<dbReference type="SMART" id="SM00408">
    <property type="entry name" value="IGc2"/>
    <property type="match status" value="2"/>
</dbReference>
<dbReference type="PANTHER" id="PTHR23279">
    <property type="entry name" value="DEFECTIVE PROBOSCIS EXTENSION RESPONSE DPR -RELATED"/>
    <property type="match status" value="1"/>
</dbReference>
<proteinExistence type="predicted"/>
<dbReference type="InterPro" id="IPR013783">
    <property type="entry name" value="Ig-like_fold"/>
</dbReference>
<dbReference type="FunFam" id="2.60.40.10:FF:000129">
    <property type="entry name" value="CLUMA_CG018772, isoform A"/>
    <property type="match status" value="1"/>
</dbReference>
<dbReference type="PROSITE" id="PS50835">
    <property type="entry name" value="IG_LIKE"/>
    <property type="match status" value="2"/>
</dbReference>
<dbReference type="PANTHER" id="PTHR23279:SF7">
    <property type="entry name" value="DEFECTIVE PROBOSCIS EXTENSION RESPONSE 1, ISOFORM A"/>
    <property type="match status" value="1"/>
</dbReference>
<keyword evidence="1" id="KW-1133">Transmembrane helix</keyword>
<dbReference type="InterPro" id="IPR003599">
    <property type="entry name" value="Ig_sub"/>
</dbReference>
<evidence type="ECO:0000256" key="2">
    <source>
        <dbReference type="SAM" id="SignalP"/>
    </source>
</evidence>
<dbReference type="AlphaFoldDB" id="A0A9N9RLX5"/>
<dbReference type="InterPro" id="IPR003598">
    <property type="entry name" value="Ig_sub2"/>
</dbReference>
<evidence type="ECO:0000313" key="4">
    <source>
        <dbReference type="EMBL" id="CAG9799362.1"/>
    </source>
</evidence>
<organism evidence="4 5">
    <name type="scientific">Chironomus riparius</name>
    <dbReference type="NCBI Taxonomy" id="315576"/>
    <lineage>
        <taxon>Eukaryota</taxon>
        <taxon>Metazoa</taxon>
        <taxon>Ecdysozoa</taxon>
        <taxon>Arthropoda</taxon>
        <taxon>Hexapoda</taxon>
        <taxon>Insecta</taxon>
        <taxon>Pterygota</taxon>
        <taxon>Neoptera</taxon>
        <taxon>Endopterygota</taxon>
        <taxon>Diptera</taxon>
        <taxon>Nematocera</taxon>
        <taxon>Chironomoidea</taxon>
        <taxon>Chironomidae</taxon>
        <taxon>Chironominae</taxon>
        <taxon>Chironomus</taxon>
    </lineage>
</organism>
<dbReference type="InterPro" id="IPR007110">
    <property type="entry name" value="Ig-like_dom"/>
</dbReference>
<feature type="signal peptide" evidence="2">
    <location>
        <begin position="1"/>
        <end position="26"/>
    </location>
</feature>
<name>A0A9N9RLX5_9DIPT</name>
<sequence>MIFGYHLNIALIYLILLHSKMKESLSYSSSTIEPASYLAPYFDMDVHRNITVTIGQTAFIHCRVERLGDKDVSFIRKRDLHILTTGTSTYTSDQRFQVLRSFDANNWTLQIKYPTFRDSGNYECQINTEPKISLSYSLNVVELKAVIHGPSDLYVKSGSEITLNCKLQQGPHDLGTIYWYKGSDIIQTVMIHENDINSDDLNRISVDVDQTDGLKSSLRIQRAAQTDSGNYSCVPTIAKSASVFVNVISGEHPAAMQHNIASYISPISSIFIMFSLFLLTFVLHHQQHSLCNVKVFNLIR</sequence>
<reference evidence="4" key="2">
    <citation type="submission" date="2022-10" db="EMBL/GenBank/DDBJ databases">
        <authorList>
            <consortium name="ENA_rothamsted_submissions"/>
            <consortium name="culmorum"/>
            <person name="King R."/>
        </authorList>
    </citation>
    <scope>NUCLEOTIDE SEQUENCE</scope>
</reference>
<dbReference type="SMART" id="SM00409">
    <property type="entry name" value="IG"/>
    <property type="match status" value="2"/>
</dbReference>
<feature type="transmembrane region" description="Helical" evidence="1">
    <location>
        <begin position="263"/>
        <end position="284"/>
    </location>
</feature>
<dbReference type="Gene3D" id="2.60.40.10">
    <property type="entry name" value="Immunoglobulins"/>
    <property type="match status" value="2"/>
</dbReference>
<gene>
    <name evidence="4" type="ORF">CHIRRI_LOCUS2329</name>
</gene>
<feature type="domain" description="Ig-like" evidence="3">
    <location>
        <begin position="130"/>
        <end position="244"/>
    </location>
</feature>
<dbReference type="FunFam" id="2.60.40.10:FF:001633">
    <property type="entry name" value="Uncharacterized protein, isoform A"/>
    <property type="match status" value="1"/>
</dbReference>
<dbReference type="InterPro" id="IPR036179">
    <property type="entry name" value="Ig-like_dom_sf"/>
</dbReference>
<dbReference type="Pfam" id="PF07679">
    <property type="entry name" value="I-set"/>
    <property type="match status" value="1"/>
</dbReference>
<evidence type="ECO:0000259" key="3">
    <source>
        <dbReference type="PROSITE" id="PS50835"/>
    </source>
</evidence>
<dbReference type="GO" id="GO:0032589">
    <property type="term" value="C:neuron projection membrane"/>
    <property type="evidence" value="ECO:0007669"/>
    <property type="project" value="TreeGrafter"/>
</dbReference>
<accession>A0A9N9RLX5</accession>
<protein>
    <recommendedName>
        <fullName evidence="3">Ig-like domain-containing protein</fullName>
    </recommendedName>
</protein>
<evidence type="ECO:0000256" key="1">
    <source>
        <dbReference type="SAM" id="Phobius"/>
    </source>
</evidence>
<keyword evidence="1" id="KW-0472">Membrane</keyword>
<reference evidence="4" key="1">
    <citation type="submission" date="2022-01" db="EMBL/GenBank/DDBJ databases">
        <authorList>
            <person name="King R."/>
        </authorList>
    </citation>
    <scope>NUCLEOTIDE SEQUENCE</scope>
</reference>
<feature type="chain" id="PRO_5040221067" description="Ig-like domain-containing protein" evidence="2">
    <location>
        <begin position="27"/>
        <end position="300"/>
    </location>
</feature>
<dbReference type="EMBL" id="OU895877">
    <property type="protein sequence ID" value="CAG9799362.1"/>
    <property type="molecule type" value="Genomic_DNA"/>
</dbReference>
<keyword evidence="1" id="KW-0812">Transmembrane</keyword>
<dbReference type="Proteomes" id="UP001153620">
    <property type="component" value="Chromosome 1"/>
</dbReference>
<feature type="domain" description="Ig-like" evidence="3">
    <location>
        <begin position="34"/>
        <end position="127"/>
    </location>
</feature>